<protein>
    <recommendedName>
        <fullName evidence="2">ATP-grasp domain-containing protein</fullName>
    </recommendedName>
</protein>
<dbReference type="AlphaFoldDB" id="A0A323TVG3"/>
<dbReference type="Pfam" id="PF14398">
    <property type="entry name" value="ATPgrasp_YheCD"/>
    <property type="match status" value="1"/>
</dbReference>
<dbReference type="PROSITE" id="PS50975">
    <property type="entry name" value="ATP_GRASP"/>
    <property type="match status" value="1"/>
</dbReference>
<evidence type="ECO:0000259" key="2">
    <source>
        <dbReference type="PROSITE" id="PS50975"/>
    </source>
</evidence>
<proteinExistence type="predicted"/>
<evidence type="ECO:0000256" key="1">
    <source>
        <dbReference type="PROSITE-ProRule" id="PRU00409"/>
    </source>
</evidence>
<gene>
    <name evidence="3" type="ORF">CR194_10060</name>
</gene>
<sequence length="247" mass="28984">MRLWGRNKYHMYLALKKNKNLLPYLPVTKMWHKYHLRRMLLKYKSVVIKPNNGKQGDSIYFVKDAASGYEITIDNNNYSFRTIQGVQNFLECQFGEREFIIQQEIELSEIDDRRFDFRVIVQRKSVNKPWTITGILARKGEIGYKITNRRRHGTAIPFEEALKHSDIAHGIKENMEKEIKDLALEASKTLGRSFPDQKIFGVDIGVQKQGKMFIFELNRWPLLGGFKSLEDKSQYNKIMAYKGKKAN</sequence>
<accession>A0A323TVG3</accession>
<keyword evidence="4" id="KW-1185">Reference proteome</keyword>
<comment type="caution">
    <text evidence="3">The sequence shown here is derived from an EMBL/GenBank/DDBJ whole genome shotgun (WGS) entry which is preliminary data.</text>
</comment>
<feature type="domain" description="ATP-grasp" evidence="2">
    <location>
        <begin position="17"/>
        <end position="246"/>
    </location>
</feature>
<dbReference type="GO" id="GO:0046872">
    <property type="term" value="F:metal ion binding"/>
    <property type="evidence" value="ECO:0007669"/>
    <property type="project" value="InterPro"/>
</dbReference>
<reference evidence="3 4" key="1">
    <citation type="submission" date="2017-10" db="EMBL/GenBank/DDBJ databases">
        <title>Bacillus sp. nov., a halophilic bacterium isolated from a Keqin Lake.</title>
        <authorList>
            <person name="Wang H."/>
        </authorList>
    </citation>
    <scope>NUCLEOTIDE SEQUENCE [LARGE SCALE GENOMIC DNA]</scope>
    <source>
        <strain evidence="3 4">KQ-12</strain>
    </source>
</reference>
<dbReference type="Gene3D" id="3.30.470.20">
    <property type="entry name" value="ATP-grasp fold, B domain"/>
    <property type="match status" value="1"/>
</dbReference>
<dbReference type="InterPro" id="IPR026838">
    <property type="entry name" value="YheC/D"/>
</dbReference>
<dbReference type="Proteomes" id="UP000248214">
    <property type="component" value="Unassembled WGS sequence"/>
</dbReference>
<name>A0A323TVG3_9BACI</name>
<organism evidence="3 4">
    <name type="scientific">Salipaludibacillus keqinensis</name>
    <dbReference type="NCBI Taxonomy" id="2045207"/>
    <lineage>
        <taxon>Bacteria</taxon>
        <taxon>Bacillati</taxon>
        <taxon>Bacillota</taxon>
        <taxon>Bacilli</taxon>
        <taxon>Bacillales</taxon>
        <taxon>Bacillaceae</taxon>
    </lineage>
</organism>
<evidence type="ECO:0000313" key="3">
    <source>
        <dbReference type="EMBL" id="PYZ93505.1"/>
    </source>
</evidence>
<evidence type="ECO:0000313" key="4">
    <source>
        <dbReference type="Proteomes" id="UP000248214"/>
    </source>
</evidence>
<keyword evidence="1" id="KW-0067">ATP-binding</keyword>
<dbReference type="InterPro" id="IPR011761">
    <property type="entry name" value="ATP-grasp"/>
</dbReference>
<keyword evidence="1" id="KW-0547">Nucleotide-binding</keyword>
<dbReference type="EMBL" id="PDOD01000002">
    <property type="protein sequence ID" value="PYZ93505.1"/>
    <property type="molecule type" value="Genomic_DNA"/>
</dbReference>
<dbReference type="GO" id="GO:0005524">
    <property type="term" value="F:ATP binding"/>
    <property type="evidence" value="ECO:0007669"/>
    <property type="project" value="UniProtKB-UniRule"/>
</dbReference>
<dbReference type="SUPFAM" id="SSF56059">
    <property type="entry name" value="Glutathione synthetase ATP-binding domain-like"/>
    <property type="match status" value="1"/>
</dbReference>